<keyword evidence="2" id="KW-0812">Transmembrane</keyword>
<keyword evidence="5" id="KW-1185">Reference proteome</keyword>
<dbReference type="SUPFAM" id="SSF110997">
    <property type="entry name" value="Sporulation related repeat"/>
    <property type="match status" value="1"/>
</dbReference>
<dbReference type="GO" id="GO:0042834">
    <property type="term" value="F:peptidoglycan binding"/>
    <property type="evidence" value="ECO:0007669"/>
    <property type="project" value="InterPro"/>
</dbReference>
<dbReference type="Proteomes" id="UP000190750">
    <property type="component" value="Unassembled WGS sequence"/>
</dbReference>
<feature type="transmembrane region" description="Helical" evidence="2">
    <location>
        <begin position="76"/>
        <end position="98"/>
    </location>
</feature>
<keyword evidence="2" id="KW-0472">Membrane</keyword>
<reference evidence="4 5" key="1">
    <citation type="submission" date="2017-01" db="EMBL/GenBank/DDBJ databases">
        <title>Genome sequencing of Rhodoferax fermentans JCM 7819.</title>
        <authorList>
            <person name="Kim Y.J."/>
            <person name="Farh M.E.-A."/>
            <person name="Yang D.-C."/>
        </authorList>
    </citation>
    <scope>NUCLEOTIDE SEQUENCE [LARGE SCALE GENOMIC DNA]</scope>
    <source>
        <strain evidence="4 5">JCM 7819</strain>
    </source>
</reference>
<feature type="compositionally biased region" description="Low complexity" evidence="1">
    <location>
        <begin position="323"/>
        <end position="367"/>
    </location>
</feature>
<dbReference type="AlphaFoldDB" id="A0A1T1AR99"/>
<protein>
    <recommendedName>
        <fullName evidence="3">SPOR domain-containing protein</fullName>
    </recommendedName>
</protein>
<dbReference type="Pfam" id="PF05036">
    <property type="entry name" value="SPOR"/>
    <property type="match status" value="1"/>
</dbReference>
<keyword evidence="2" id="KW-1133">Transmembrane helix</keyword>
<gene>
    <name evidence="4" type="ORF">RF819_07600</name>
</gene>
<dbReference type="STRING" id="28066.RF819_07600"/>
<evidence type="ECO:0000313" key="4">
    <source>
        <dbReference type="EMBL" id="OOV06614.1"/>
    </source>
</evidence>
<feature type="transmembrane region" description="Helical" evidence="2">
    <location>
        <begin position="104"/>
        <end position="128"/>
    </location>
</feature>
<feature type="transmembrane region" description="Helical" evidence="2">
    <location>
        <begin position="163"/>
        <end position="184"/>
    </location>
</feature>
<dbReference type="EMBL" id="MTJN01000002">
    <property type="protein sequence ID" value="OOV06614.1"/>
    <property type="molecule type" value="Genomic_DNA"/>
</dbReference>
<dbReference type="OrthoDB" id="8912395at2"/>
<name>A0A1T1AR99_RHOFE</name>
<dbReference type="PROSITE" id="PS51724">
    <property type="entry name" value="SPOR"/>
    <property type="match status" value="1"/>
</dbReference>
<accession>A0A1T1AR99</accession>
<evidence type="ECO:0000313" key="5">
    <source>
        <dbReference type="Proteomes" id="UP000190750"/>
    </source>
</evidence>
<dbReference type="InterPro" id="IPR036680">
    <property type="entry name" value="SPOR-like_sf"/>
</dbReference>
<dbReference type="RefSeq" id="WP_078364429.1">
    <property type="nucleotide sequence ID" value="NZ_MTJN01000002.1"/>
</dbReference>
<dbReference type="InterPro" id="IPR007730">
    <property type="entry name" value="SPOR-like_dom"/>
</dbReference>
<dbReference type="Gene3D" id="3.30.70.1070">
    <property type="entry name" value="Sporulation related repeat"/>
    <property type="match status" value="1"/>
</dbReference>
<evidence type="ECO:0000256" key="2">
    <source>
        <dbReference type="SAM" id="Phobius"/>
    </source>
</evidence>
<feature type="domain" description="SPOR" evidence="3">
    <location>
        <begin position="373"/>
        <end position="451"/>
    </location>
</feature>
<proteinExistence type="predicted"/>
<comment type="caution">
    <text evidence="4">The sequence shown here is derived from an EMBL/GenBank/DDBJ whole genome shotgun (WGS) entry which is preliminary data.</text>
</comment>
<feature type="region of interest" description="Disordered" evidence="1">
    <location>
        <begin position="323"/>
        <end position="370"/>
    </location>
</feature>
<evidence type="ECO:0000256" key="1">
    <source>
        <dbReference type="SAM" id="MobiDB-lite"/>
    </source>
</evidence>
<sequence>MPEPITRAQDTVSLDSSPTMAMTTLYGAAVGPIGKDYYLPIFSRFEAAGQATLSWNLSACLYTINWMIFRRLWGPALVFAGALLGSAVLLVALGLLVLDWPHELIYQLLLACLGLGMLASGLWGNALLYNHCRQAMMTAVADNKTLVQACAQLSQQASTRQRFIRLLLTNTLLLTLAGLAYLRWVGWDGTDTPVPDSSPAPALAASAVEPAAPAASQVASAALAPASAASTPLEVPVLLAAPAASAASATPASAAVSAAASAPLAMPASAPVSAPAVLPTTFTQPPASAALVASAPPQAAASALERAASAPRGRSAAPASAYSSAAAPSASKPAARAASKPAARAASKPVAKVASAKTPKPTATKASQVTKAAPPTKGLYINAGLFANPDNARNALAKLQAAGLPATAQEIDTSQGSRTRIRVGPYAKPTQAEASIQKIKALGLDAALVKP</sequence>
<organism evidence="4 5">
    <name type="scientific">Rhodoferax fermentans</name>
    <dbReference type="NCBI Taxonomy" id="28066"/>
    <lineage>
        <taxon>Bacteria</taxon>
        <taxon>Pseudomonadati</taxon>
        <taxon>Pseudomonadota</taxon>
        <taxon>Betaproteobacteria</taxon>
        <taxon>Burkholderiales</taxon>
        <taxon>Comamonadaceae</taxon>
        <taxon>Rhodoferax</taxon>
    </lineage>
</organism>
<evidence type="ECO:0000259" key="3">
    <source>
        <dbReference type="PROSITE" id="PS51724"/>
    </source>
</evidence>